<dbReference type="InterPro" id="IPR052216">
    <property type="entry name" value="CRISPR_Csm3_endoribonuclease"/>
</dbReference>
<feature type="domain" description="CRISPR type III-associated protein" evidence="2">
    <location>
        <begin position="26"/>
        <end position="196"/>
    </location>
</feature>
<proteinExistence type="predicted"/>
<dbReference type="PANTHER" id="PTHR35579:SF3">
    <property type="entry name" value="CRISPR SYSTEM CMS ENDORIBONUCLEASE CSM3"/>
    <property type="match status" value="1"/>
</dbReference>
<dbReference type="EMBL" id="JANPWE010000013">
    <property type="protein sequence ID" value="MCR6546877.1"/>
    <property type="molecule type" value="Genomic_DNA"/>
</dbReference>
<dbReference type="PANTHER" id="PTHR35579">
    <property type="entry name" value="CRISPR SYSTEM CMS ENDORIBONUCLEASE CSM3"/>
    <property type="match status" value="1"/>
</dbReference>
<keyword evidence="4" id="KW-1185">Reference proteome</keyword>
<reference evidence="3 4" key="1">
    <citation type="submission" date="2022-08" db="EMBL/GenBank/DDBJ databases">
        <title>Proteogenomics of the novel Dehalobacterium formicoaceticum strain EZ94 highlights a key role of methyltransferases during anaerobic dichloromethane degradation.</title>
        <authorList>
            <person name="Wasmund K."/>
        </authorList>
    </citation>
    <scope>NUCLEOTIDE SEQUENCE [LARGE SCALE GENOMIC DNA]</scope>
    <source>
        <strain evidence="3 4">EZ94</strain>
    </source>
</reference>
<sequence>MDLKLTIKITNLSFLLLGSGEGWSAAIDNDLAYDQYGFPYFPARRLKGLLRESAQEVVEMFHCSNNRYFKPEDVDECFGQSGSFQPSPLSYTNLFFENFQSAIPWLEWSFEEFAGVLSQQEVLNTMTQVLMQTAIDDNGLAREGSLRTCRVLKPGCTFQGEIILQEEKPKLIQLITLACINLRRVGSGRNRGLGEVACSLYQDGQELSSEIIKQLKGA</sequence>
<dbReference type="RefSeq" id="WP_089612270.1">
    <property type="nucleotide sequence ID" value="NZ_CP022121.1"/>
</dbReference>
<name>A0ABT1Y7L2_9FIRM</name>
<dbReference type="CDD" id="cd09726">
    <property type="entry name" value="RAMP_I_III"/>
    <property type="match status" value="1"/>
</dbReference>
<evidence type="ECO:0000313" key="4">
    <source>
        <dbReference type="Proteomes" id="UP001524944"/>
    </source>
</evidence>
<evidence type="ECO:0000256" key="1">
    <source>
        <dbReference type="ARBA" id="ARBA00023118"/>
    </source>
</evidence>
<dbReference type="Proteomes" id="UP001524944">
    <property type="component" value="Unassembled WGS sequence"/>
</dbReference>
<protein>
    <recommendedName>
        <fullName evidence="2">CRISPR type III-associated protein domain-containing protein</fullName>
    </recommendedName>
</protein>
<comment type="caution">
    <text evidence="3">The sequence shown here is derived from an EMBL/GenBank/DDBJ whole genome shotgun (WGS) entry which is preliminary data.</text>
</comment>
<gene>
    <name evidence="3" type="ORF">NVS47_15380</name>
</gene>
<accession>A0ABT1Y7L2</accession>
<dbReference type="InterPro" id="IPR005537">
    <property type="entry name" value="RAMP_III_fam"/>
</dbReference>
<organism evidence="3 4">
    <name type="scientific">Dehalobacterium formicoaceticum</name>
    <dbReference type="NCBI Taxonomy" id="51515"/>
    <lineage>
        <taxon>Bacteria</taxon>
        <taxon>Bacillati</taxon>
        <taxon>Bacillota</taxon>
        <taxon>Clostridia</taxon>
        <taxon>Eubacteriales</taxon>
        <taxon>Peptococcaceae</taxon>
        <taxon>Dehalobacterium</taxon>
    </lineage>
</organism>
<keyword evidence="1" id="KW-0051">Antiviral defense</keyword>
<dbReference type="Pfam" id="PF03787">
    <property type="entry name" value="RAMPs"/>
    <property type="match status" value="1"/>
</dbReference>
<evidence type="ECO:0000313" key="3">
    <source>
        <dbReference type="EMBL" id="MCR6546877.1"/>
    </source>
</evidence>
<evidence type="ECO:0000259" key="2">
    <source>
        <dbReference type="Pfam" id="PF03787"/>
    </source>
</evidence>